<proteinExistence type="predicted"/>
<dbReference type="Proteomes" id="UP000244090">
    <property type="component" value="Unassembled WGS sequence"/>
</dbReference>
<dbReference type="AlphaFoldDB" id="A0A2T6C408"/>
<evidence type="ECO:0000313" key="2">
    <source>
        <dbReference type="Proteomes" id="UP000244090"/>
    </source>
</evidence>
<comment type="caution">
    <text evidence="1">The sequence shown here is derived from an EMBL/GenBank/DDBJ whole genome shotgun (WGS) entry which is preliminary data.</text>
</comment>
<reference evidence="1 2" key="1">
    <citation type="submission" date="2018-04" db="EMBL/GenBank/DDBJ databases">
        <title>Genomic Encyclopedia of Archaeal and Bacterial Type Strains, Phase II (KMG-II): from individual species to whole genera.</title>
        <authorList>
            <person name="Goeker M."/>
        </authorList>
    </citation>
    <scope>NUCLEOTIDE SEQUENCE [LARGE SCALE GENOMIC DNA]</scope>
    <source>
        <strain evidence="1 2">DSM 25731</strain>
    </source>
</reference>
<dbReference type="EMBL" id="QBKT01000002">
    <property type="protein sequence ID" value="PTX63013.1"/>
    <property type="molecule type" value="Genomic_DNA"/>
</dbReference>
<protein>
    <submittedName>
        <fullName evidence="1">Uncharacterized protein</fullName>
    </submittedName>
</protein>
<keyword evidence="2" id="KW-1185">Reference proteome</keyword>
<accession>A0A2T6C408</accession>
<name>A0A2T6C408_9FLAO</name>
<gene>
    <name evidence="1" type="ORF">C8N46_102414</name>
</gene>
<sequence length="55" mass="6123">MKKKKLKSLKFNSEKIAGLSTNKINGGAKQSLATNCINIKACQQLSLYLPINYCY</sequence>
<evidence type="ECO:0000313" key="1">
    <source>
        <dbReference type="EMBL" id="PTX63013.1"/>
    </source>
</evidence>
<dbReference type="RefSeq" id="WP_158269088.1">
    <property type="nucleotide sequence ID" value="NZ_QBKT01000002.1"/>
</dbReference>
<organism evidence="1 2">
    <name type="scientific">Kordia periserrulae</name>
    <dbReference type="NCBI Taxonomy" id="701523"/>
    <lineage>
        <taxon>Bacteria</taxon>
        <taxon>Pseudomonadati</taxon>
        <taxon>Bacteroidota</taxon>
        <taxon>Flavobacteriia</taxon>
        <taxon>Flavobacteriales</taxon>
        <taxon>Flavobacteriaceae</taxon>
        <taxon>Kordia</taxon>
    </lineage>
</organism>